<name>F0RVI6_SPHGB</name>
<dbReference type="STRING" id="158189.SpiBuddy_1153"/>
<keyword evidence="2" id="KW-1185">Reference proteome</keyword>
<dbReference type="OrthoDB" id="356906at2"/>
<evidence type="ECO:0000313" key="2">
    <source>
        <dbReference type="Proteomes" id="UP000008466"/>
    </source>
</evidence>
<dbReference type="eggNOG" id="ENOG503391B">
    <property type="taxonomic scope" value="Bacteria"/>
</dbReference>
<organism evidence="1 2">
    <name type="scientific">Sphaerochaeta globosa (strain ATCC BAA-1886 / DSM 22777 / Buddy)</name>
    <name type="common">Spirochaeta sp. (strain Buddy)</name>
    <dbReference type="NCBI Taxonomy" id="158189"/>
    <lineage>
        <taxon>Bacteria</taxon>
        <taxon>Pseudomonadati</taxon>
        <taxon>Spirochaetota</taxon>
        <taxon>Spirochaetia</taxon>
        <taxon>Spirochaetales</taxon>
        <taxon>Sphaerochaetaceae</taxon>
        <taxon>Sphaerochaeta</taxon>
    </lineage>
</organism>
<dbReference type="EMBL" id="CP002541">
    <property type="protein sequence ID" value="ADY12978.1"/>
    <property type="molecule type" value="Genomic_DNA"/>
</dbReference>
<dbReference type="RefSeq" id="WP_013606829.1">
    <property type="nucleotide sequence ID" value="NC_015152.1"/>
</dbReference>
<protein>
    <submittedName>
        <fullName evidence="1">Uncharacterized protein</fullName>
    </submittedName>
</protein>
<reference evidence="2" key="1">
    <citation type="submission" date="2011-02" db="EMBL/GenBank/DDBJ databases">
        <title>Complete sequence of Spirochaeta sp. Buddy.</title>
        <authorList>
            <person name="Lucas S."/>
            <person name="Copeland A."/>
            <person name="Lapidus A."/>
            <person name="Cheng J.-F."/>
            <person name="Goodwin L."/>
            <person name="Pitluck S."/>
            <person name="Zeytun A."/>
            <person name="Detter J.C."/>
            <person name="Han C."/>
            <person name="Tapia R."/>
            <person name="Land M."/>
            <person name="Hauser L."/>
            <person name="Kyrpides N."/>
            <person name="Ivanova N."/>
            <person name="Mikhailova N."/>
            <person name="Pagani I."/>
            <person name="Ritalahti K.M."/>
            <person name="Loeffler F.E."/>
            <person name="Woyke T."/>
        </authorList>
    </citation>
    <scope>NUCLEOTIDE SEQUENCE [LARGE SCALE GENOMIC DNA]</scope>
    <source>
        <strain evidence="2">ATCC BAA-1886 / DSM 22777 / Buddy</strain>
    </source>
</reference>
<dbReference type="Proteomes" id="UP000008466">
    <property type="component" value="Chromosome"/>
</dbReference>
<proteinExistence type="predicted"/>
<accession>F0RVI6</accession>
<evidence type="ECO:0000313" key="1">
    <source>
        <dbReference type="EMBL" id="ADY12978.1"/>
    </source>
</evidence>
<dbReference type="AlphaFoldDB" id="F0RVI6"/>
<dbReference type="KEGG" id="sbu:SpiBuddy_1153"/>
<sequence>MSNIIAFTEQELSLLANCRELLFAFDADLASLLEGRVKDLGMLAGIVGRSASLTTDLGFSDTVRSVETLAAKLANQGIEEVVNLPAKASLGRSYMVSKLHLYGFLLKVGQKNECLASQKEEILVCYYGILFSLMAEDLYISIISDSLGNESWTRRATRDLVVMWEQRSNAQAPSFAPLVQQLWDVRHTLVPVLGTLLGTVELLQLSFRLPRLWHEFLQARGRDEEVAYALNEFLFSLSFEQLKNLQGIMEEKQVMAVSREEAHQLLSLRSNHLLEGSNEDDLPAIRLYRSFLRRNALARLRRDSDRPGPRRTLEQLLLLYLWSMDAAN</sequence>
<dbReference type="HOGENOM" id="CLU_052664_0_0_12"/>
<gene>
    <name evidence="1" type="ordered locus">SpiBuddy_1153</name>
</gene>